<keyword evidence="1" id="KW-0732">Signal</keyword>
<evidence type="ECO:0000256" key="1">
    <source>
        <dbReference type="SAM" id="SignalP"/>
    </source>
</evidence>
<dbReference type="GO" id="GO:0005829">
    <property type="term" value="C:cytosol"/>
    <property type="evidence" value="ECO:0007669"/>
    <property type="project" value="TreeGrafter"/>
</dbReference>
<dbReference type="Proteomes" id="UP001431209">
    <property type="component" value="Unassembled WGS sequence"/>
</dbReference>
<sequence length="218" mass="25127">MKIHALLFIALFVLRLSTQISVTDRLWRNNEGTIKAILNHSFVQGMASGDLKKKNYDYYTDQDMMYLSYYSRASALAGVKTTNNSHFKSFLRIAQSTIVEREQVKNKTSMNPANIKYTEFLTSTARNMDPFYTAVAIAPCGVLYGYLGRELAKIASPTTKYMEWITLYNSTDFETEVKVIEDLINDNNTPVVTDVVNKLYETAMKYEYEFFDAAYRYE</sequence>
<comment type="caution">
    <text evidence="3">The sequence shown here is derived from an EMBL/GenBank/DDBJ whole genome shotgun (WGS) entry which is preliminary data.</text>
</comment>
<dbReference type="Pfam" id="PF03070">
    <property type="entry name" value="TENA_THI-4"/>
    <property type="match status" value="1"/>
</dbReference>
<evidence type="ECO:0000313" key="3">
    <source>
        <dbReference type="EMBL" id="KAL0477663.1"/>
    </source>
</evidence>
<gene>
    <name evidence="3" type="ORF">AKO1_015518</name>
</gene>
<dbReference type="AlphaFoldDB" id="A0AAW2YJW0"/>
<dbReference type="GO" id="GO:0006772">
    <property type="term" value="P:thiamine metabolic process"/>
    <property type="evidence" value="ECO:0007669"/>
    <property type="project" value="UniProtKB-ARBA"/>
</dbReference>
<evidence type="ECO:0000313" key="4">
    <source>
        <dbReference type="Proteomes" id="UP001431209"/>
    </source>
</evidence>
<dbReference type="PANTHER" id="PTHR43198:SF2">
    <property type="entry name" value="SI:CH1073-67J19.1-RELATED"/>
    <property type="match status" value="1"/>
</dbReference>
<name>A0AAW2YJW0_9EUKA</name>
<proteinExistence type="predicted"/>
<evidence type="ECO:0000259" key="2">
    <source>
        <dbReference type="Pfam" id="PF03070"/>
    </source>
</evidence>
<organism evidence="3 4">
    <name type="scientific">Acrasis kona</name>
    <dbReference type="NCBI Taxonomy" id="1008807"/>
    <lineage>
        <taxon>Eukaryota</taxon>
        <taxon>Discoba</taxon>
        <taxon>Heterolobosea</taxon>
        <taxon>Tetramitia</taxon>
        <taxon>Eutetramitia</taxon>
        <taxon>Acrasidae</taxon>
        <taxon>Acrasis</taxon>
    </lineage>
</organism>
<dbReference type="InterPro" id="IPR016084">
    <property type="entry name" value="Haem_Oase-like_multi-hlx"/>
</dbReference>
<dbReference type="InterPro" id="IPR004305">
    <property type="entry name" value="Thiaminase-2/PQQC"/>
</dbReference>
<feature type="signal peptide" evidence="1">
    <location>
        <begin position="1"/>
        <end position="19"/>
    </location>
</feature>
<dbReference type="EMBL" id="JAOPGA020000208">
    <property type="protein sequence ID" value="KAL0477663.1"/>
    <property type="molecule type" value="Genomic_DNA"/>
</dbReference>
<feature type="chain" id="PRO_5043845268" evidence="1">
    <location>
        <begin position="20"/>
        <end position="218"/>
    </location>
</feature>
<reference evidence="3 4" key="1">
    <citation type="submission" date="2024-03" db="EMBL/GenBank/DDBJ databases">
        <title>The Acrasis kona genome and developmental transcriptomes reveal deep origins of eukaryotic multicellular pathways.</title>
        <authorList>
            <person name="Sheikh S."/>
            <person name="Fu C.-J."/>
            <person name="Brown M.W."/>
            <person name="Baldauf S.L."/>
        </authorList>
    </citation>
    <scope>NUCLEOTIDE SEQUENCE [LARGE SCALE GENOMIC DNA]</scope>
    <source>
        <strain evidence="3 4">ATCC MYA-3509</strain>
    </source>
</reference>
<protein>
    <submittedName>
        <fullName evidence="3">Thiamine biosynthesis multifunctional protein</fullName>
    </submittedName>
</protein>
<feature type="domain" description="Thiaminase-2/PQQC" evidence="2">
    <location>
        <begin position="31"/>
        <end position="217"/>
    </location>
</feature>
<dbReference type="PANTHER" id="PTHR43198">
    <property type="entry name" value="BIFUNCTIONAL TH2 PROTEIN"/>
    <property type="match status" value="1"/>
</dbReference>
<dbReference type="InterPro" id="IPR050967">
    <property type="entry name" value="Thiamine_Salvage_TenA"/>
</dbReference>
<accession>A0AAW2YJW0</accession>
<dbReference type="Gene3D" id="1.20.910.10">
    <property type="entry name" value="Heme oxygenase-like"/>
    <property type="match status" value="1"/>
</dbReference>
<keyword evidence="4" id="KW-1185">Reference proteome</keyword>
<dbReference type="SUPFAM" id="SSF48613">
    <property type="entry name" value="Heme oxygenase-like"/>
    <property type="match status" value="1"/>
</dbReference>